<organism evidence="2 3">
    <name type="scientific">Plutella xylostella</name>
    <name type="common">Diamondback moth</name>
    <name type="synonym">Plutella maculipennis</name>
    <dbReference type="NCBI Taxonomy" id="51655"/>
    <lineage>
        <taxon>Eukaryota</taxon>
        <taxon>Metazoa</taxon>
        <taxon>Ecdysozoa</taxon>
        <taxon>Arthropoda</taxon>
        <taxon>Hexapoda</taxon>
        <taxon>Insecta</taxon>
        <taxon>Pterygota</taxon>
        <taxon>Neoptera</taxon>
        <taxon>Endopterygota</taxon>
        <taxon>Lepidoptera</taxon>
        <taxon>Glossata</taxon>
        <taxon>Ditrysia</taxon>
        <taxon>Yponomeutoidea</taxon>
        <taxon>Plutellidae</taxon>
        <taxon>Plutella</taxon>
    </lineage>
</organism>
<reference evidence="2 3" key="1">
    <citation type="submission" date="2021-06" db="EMBL/GenBank/DDBJ databases">
        <title>A haploid diamondback moth (Plutella xylostella L.) genome assembly resolves 31 chromosomes and identifies a diamide resistance mutation.</title>
        <authorList>
            <person name="Ward C.M."/>
            <person name="Perry K.D."/>
            <person name="Baker G."/>
            <person name="Powis K."/>
            <person name="Heckel D.G."/>
            <person name="Baxter S.W."/>
        </authorList>
    </citation>
    <scope>NUCLEOTIDE SEQUENCE [LARGE SCALE GENOMIC DNA]</scope>
    <source>
        <strain evidence="2 3">LV</strain>
        <tissue evidence="2">Single pupa</tissue>
    </source>
</reference>
<feature type="transmembrane region" description="Helical" evidence="1">
    <location>
        <begin position="42"/>
        <end position="66"/>
    </location>
</feature>
<feature type="transmembrane region" description="Helical" evidence="1">
    <location>
        <begin position="72"/>
        <end position="94"/>
    </location>
</feature>
<proteinExistence type="predicted"/>
<feature type="transmembrane region" description="Helical" evidence="1">
    <location>
        <begin position="115"/>
        <end position="137"/>
    </location>
</feature>
<feature type="transmembrane region" description="Helical" evidence="1">
    <location>
        <begin position="149"/>
        <end position="171"/>
    </location>
</feature>
<evidence type="ECO:0008006" key="4">
    <source>
        <dbReference type="Google" id="ProtNLM"/>
    </source>
</evidence>
<dbReference type="Pfam" id="PF21534">
    <property type="entry name" value="Rost"/>
    <property type="match status" value="1"/>
</dbReference>
<evidence type="ECO:0000313" key="3">
    <source>
        <dbReference type="Proteomes" id="UP000823941"/>
    </source>
</evidence>
<comment type="caution">
    <text evidence="2">The sequence shown here is derived from an EMBL/GenBank/DDBJ whole genome shotgun (WGS) entry which is preliminary data.</text>
</comment>
<protein>
    <recommendedName>
        <fullName evidence="4">Protein rolling stone-like</fullName>
    </recommendedName>
</protein>
<keyword evidence="1" id="KW-1133">Transmembrane helix</keyword>
<feature type="transmembrane region" description="Helical" evidence="1">
    <location>
        <begin position="183"/>
        <end position="202"/>
    </location>
</feature>
<gene>
    <name evidence="2" type="ORF">JYU34_003256</name>
</gene>
<dbReference type="PANTHER" id="PTHR12242">
    <property type="entry name" value="OS02G0130600 PROTEIN-RELATED"/>
    <property type="match status" value="1"/>
</dbReference>
<keyword evidence="3" id="KW-1185">Reference proteome</keyword>
<evidence type="ECO:0000313" key="2">
    <source>
        <dbReference type="EMBL" id="KAG7310473.1"/>
    </source>
</evidence>
<dbReference type="EMBL" id="JAHIBW010000005">
    <property type="protein sequence ID" value="KAG7310473.1"/>
    <property type="molecule type" value="Genomic_DNA"/>
</dbReference>
<accession>A0ABQ7QZK0</accession>
<dbReference type="Proteomes" id="UP000823941">
    <property type="component" value="Chromosome 5"/>
</dbReference>
<keyword evidence="1" id="KW-0812">Transmembrane</keyword>
<feature type="transmembrane region" description="Helical" evidence="1">
    <location>
        <begin position="222"/>
        <end position="246"/>
    </location>
</feature>
<keyword evidence="1" id="KW-0472">Membrane</keyword>
<dbReference type="InterPro" id="IPR049352">
    <property type="entry name" value="Rost"/>
</dbReference>
<name>A0ABQ7QZK0_PLUXY</name>
<sequence>MGAIKQYFKEQFQLRMLFLDHIKPSDFYLSCWQSTRSSVPLLLFRVLLFLTSLGIALYSSILYMKFGWFKFWFIYLTHWGLTLNTLATGFAVAVSARCHFYGPITSGTLPWYVRVYWLLFNIATPLAFLITIFYWTLLYNAGVEEELNHALDVCVHGVNSVVMFLLLLSSAQPARLLHAHQPLLLAVVYVVFGVVFYAAGGTDPFGNPYIYIVVDWANPGPTTVLVAITGVLLIILYAVVVGVAGVRDLVAAKLMKKSEVVEEAGVPLRQRPQV</sequence>
<evidence type="ECO:0000256" key="1">
    <source>
        <dbReference type="SAM" id="Phobius"/>
    </source>
</evidence>
<dbReference type="PANTHER" id="PTHR12242:SF49">
    <property type="entry name" value="HEADBUTT, ISOFORM E"/>
    <property type="match status" value="1"/>
</dbReference>